<dbReference type="EMBL" id="JAODUP010000163">
    <property type="protein sequence ID" value="KAK2158828.1"/>
    <property type="molecule type" value="Genomic_DNA"/>
</dbReference>
<evidence type="ECO:0000313" key="11">
    <source>
        <dbReference type="Proteomes" id="UP001208570"/>
    </source>
</evidence>
<dbReference type="GO" id="GO:0030548">
    <property type="term" value="F:acetylcholine receptor regulator activity"/>
    <property type="evidence" value="ECO:0007669"/>
    <property type="project" value="InterPro"/>
</dbReference>
<keyword evidence="9" id="KW-0812">Transmembrane</keyword>
<evidence type="ECO:0000256" key="9">
    <source>
        <dbReference type="SAM" id="Phobius"/>
    </source>
</evidence>
<feature type="transmembrane region" description="Helical" evidence="9">
    <location>
        <begin position="85"/>
        <end position="105"/>
    </location>
</feature>
<gene>
    <name evidence="10" type="ORF">LSH36_163g04025</name>
</gene>
<evidence type="ECO:0000256" key="5">
    <source>
        <dbReference type="ARBA" id="ARBA00023136"/>
    </source>
</evidence>
<evidence type="ECO:0000256" key="1">
    <source>
        <dbReference type="ARBA" id="ARBA00004609"/>
    </source>
</evidence>
<comment type="caution">
    <text evidence="10">The sequence shown here is derived from an EMBL/GenBank/DDBJ whole genome shotgun (WGS) entry which is preliminary data.</text>
</comment>
<evidence type="ECO:0000256" key="3">
    <source>
        <dbReference type="ARBA" id="ARBA00022622"/>
    </source>
</evidence>
<protein>
    <submittedName>
        <fullName evidence="10">Uncharacterized protein</fullName>
    </submittedName>
</protein>
<accession>A0AAD9N812</accession>
<comment type="subcellular location">
    <subcellularLocation>
        <location evidence="1">Cell membrane</location>
        <topology evidence="1">Lipid-anchor</topology>
        <topology evidence="1">GPI-anchor</topology>
    </subcellularLocation>
</comment>
<keyword evidence="2" id="KW-1003">Cell membrane</keyword>
<evidence type="ECO:0000313" key="10">
    <source>
        <dbReference type="EMBL" id="KAK2158828.1"/>
    </source>
</evidence>
<proteinExistence type="predicted"/>
<dbReference type="Proteomes" id="UP001208570">
    <property type="component" value="Unassembled WGS sequence"/>
</dbReference>
<evidence type="ECO:0000256" key="2">
    <source>
        <dbReference type="ARBA" id="ARBA00022475"/>
    </source>
</evidence>
<dbReference type="AlphaFoldDB" id="A0AAD9N812"/>
<evidence type="ECO:0000256" key="7">
    <source>
        <dbReference type="ARBA" id="ARBA00023180"/>
    </source>
</evidence>
<keyword evidence="9" id="KW-1133">Transmembrane helix</keyword>
<dbReference type="GO" id="GO:0098552">
    <property type="term" value="C:side of membrane"/>
    <property type="evidence" value="ECO:0007669"/>
    <property type="project" value="UniProtKB-KW"/>
</dbReference>
<keyword evidence="5 9" id="KW-0472">Membrane</keyword>
<evidence type="ECO:0000256" key="8">
    <source>
        <dbReference type="ARBA" id="ARBA00023288"/>
    </source>
</evidence>
<evidence type="ECO:0000256" key="4">
    <source>
        <dbReference type="ARBA" id="ARBA00022729"/>
    </source>
</evidence>
<keyword evidence="4" id="KW-0732">Signal</keyword>
<keyword evidence="6" id="KW-1015">Disulfide bond</keyword>
<dbReference type="PANTHER" id="PTHR31171:SF3">
    <property type="entry name" value="LY6_PLAUR DOMAIN-CONTAINING PROTEIN 6B"/>
    <property type="match status" value="1"/>
</dbReference>
<reference evidence="10" key="1">
    <citation type="journal article" date="2023" name="Mol. Biol. Evol.">
        <title>Third-Generation Sequencing Reveals the Adaptive Role of the Epigenome in Three Deep-Sea Polychaetes.</title>
        <authorList>
            <person name="Perez M."/>
            <person name="Aroh O."/>
            <person name="Sun Y."/>
            <person name="Lan Y."/>
            <person name="Juniper S.K."/>
            <person name="Young C.R."/>
            <person name="Angers B."/>
            <person name="Qian P.Y."/>
        </authorList>
    </citation>
    <scope>NUCLEOTIDE SEQUENCE</scope>
    <source>
        <strain evidence="10">P08H-3</strain>
    </source>
</reference>
<keyword evidence="7" id="KW-0325">Glycoprotein</keyword>
<sequence>MCQTIHKINTLTGLTLFVNKRCALPSECSMEMVGCHNTNRPGIQLCISCCNYDDCNQPSSSSSQKVVIQHSTFTSYSTSTSFSIMYYRVEIVNWLLLLLLCMFSVRQI</sequence>
<dbReference type="PANTHER" id="PTHR31171">
    <property type="entry name" value="LY6/PLAUR DOMAIN-CONTAINING PROTEIN 6"/>
    <property type="match status" value="1"/>
</dbReference>
<dbReference type="Pfam" id="PF16975">
    <property type="entry name" value="UPAR_LY6_2"/>
    <property type="match status" value="1"/>
</dbReference>
<evidence type="ECO:0000256" key="6">
    <source>
        <dbReference type="ARBA" id="ARBA00023157"/>
    </source>
</evidence>
<keyword evidence="11" id="KW-1185">Reference proteome</keyword>
<keyword evidence="8" id="KW-0449">Lipoprotein</keyword>
<name>A0AAD9N812_9ANNE</name>
<keyword evidence="3" id="KW-0336">GPI-anchor</keyword>
<dbReference type="InterPro" id="IPR039457">
    <property type="entry name" value="LYPD6-like"/>
</dbReference>
<organism evidence="10 11">
    <name type="scientific">Paralvinella palmiformis</name>
    <dbReference type="NCBI Taxonomy" id="53620"/>
    <lineage>
        <taxon>Eukaryota</taxon>
        <taxon>Metazoa</taxon>
        <taxon>Spiralia</taxon>
        <taxon>Lophotrochozoa</taxon>
        <taxon>Annelida</taxon>
        <taxon>Polychaeta</taxon>
        <taxon>Sedentaria</taxon>
        <taxon>Canalipalpata</taxon>
        <taxon>Terebellida</taxon>
        <taxon>Terebelliformia</taxon>
        <taxon>Alvinellidae</taxon>
        <taxon>Paralvinella</taxon>
    </lineage>
</organism>
<dbReference type="GO" id="GO:0005886">
    <property type="term" value="C:plasma membrane"/>
    <property type="evidence" value="ECO:0007669"/>
    <property type="project" value="UniProtKB-SubCell"/>
</dbReference>